<dbReference type="RefSeq" id="WP_354643934.1">
    <property type="nucleotide sequence ID" value="NZ_CP159872.1"/>
</dbReference>
<accession>A0AAU8K2Q2</accession>
<dbReference type="AlphaFoldDB" id="A0AAU8K2Q2"/>
<proteinExistence type="predicted"/>
<sequence length="99" mass="10823">MTKKPATRLREAVQALADIPDPTERALAAGDMTEAVRDATSDVARIRSQAIQQLRTDGLSYRTIGDKLGIHFTRVKQLETGETTGRRKKSATAEEPAES</sequence>
<evidence type="ECO:0008006" key="3">
    <source>
        <dbReference type="Google" id="ProtNLM"/>
    </source>
</evidence>
<reference evidence="2" key="1">
    <citation type="submission" date="2024-06" db="EMBL/GenBank/DDBJ databases">
        <title>The genome sequences of Kitasatospora sp. strain HUAS MG31.</title>
        <authorList>
            <person name="Mo P."/>
        </authorList>
    </citation>
    <scope>NUCLEOTIDE SEQUENCE</scope>
    <source>
        <strain evidence="2">HUAS MG31</strain>
    </source>
</reference>
<gene>
    <name evidence="2" type="ORF">ABWK59_30800</name>
</gene>
<evidence type="ECO:0000313" key="2">
    <source>
        <dbReference type="EMBL" id="XCM82999.1"/>
    </source>
</evidence>
<organism evidence="2">
    <name type="scientific">Kitasatospora camelliae</name>
    <dbReference type="NCBI Taxonomy" id="3156397"/>
    <lineage>
        <taxon>Bacteria</taxon>
        <taxon>Bacillati</taxon>
        <taxon>Actinomycetota</taxon>
        <taxon>Actinomycetes</taxon>
        <taxon>Kitasatosporales</taxon>
        <taxon>Streptomycetaceae</taxon>
        <taxon>Kitasatospora</taxon>
    </lineage>
</organism>
<protein>
    <recommendedName>
        <fullName evidence="3">Sigma-70-like protein</fullName>
    </recommendedName>
</protein>
<feature type="region of interest" description="Disordered" evidence="1">
    <location>
        <begin position="77"/>
        <end position="99"/>
    </location>
</feature>
<dbReference type="EMBL" id="CP159872">
    <property type="protein sequence ID" value="XCM82999.1"/>
    <property type="molecule type" value="Genomic_DNA"/>
</dbReference>
<dbReference type="KEGG" id="kcm:ABWK59_30800"/>
<evidence type="ECO:0000256" key="1">
    <source>
        <dbReference type="SAM" id="MobiDB-lite"/>
    </source>
</evidence>
<name>A0AAU8K2Q2_9ACTN</name>